<reference evidence="2" key="1">
    <citation type="journal article" date="2022" name="Mol. Ecol. Resour.">
        <title>The genomes of chicory, endive, great burdock and yacon provide insights into Asteraceae palaeo-polyploidization history and plant inulin production.</title>
        <authorList>
            <person name="Fan W."/>
            <person name="Wang S."/>
            <person name="Wang H."/>
            <person name="Wang A."/>
            <person name="Jiang F."/>
            <person name="Liu H."/>
            <person name="Zhao H."/>
            <person name="Xu D."/>
            <person name="Zhang Y."/>
        </authorList>
    </citation>
    <scope>NUCLEOTIDE SEQUENCE [LARGE SCALE GENOMIC DNA]</scope>
    <source>
        <strain evidence="2">cv. Yunnan</strain>
    </source>
</reference>
<accession>A0ACB9JEZ0</accession>
<keyword evidence="2" id="KW-1185">Reference proteome</keyword>
<sequence>MPERSRYSSHPTTPFSPYSKQVYNSEPRRQGSEKQDRPFDFTALTKTPSQVLATERVSQSFQPPRPVRPRLYMQDSGKFCEFHKIGGHTMDNCEHLKREIEKAVKTGKLSHLVKEIGQERNKDRKPEGDRQRPPPEDRGRVEMIHTGGSSKREESDHKRKPPPLESWMMQSISFESLTDKDIQEGPLVISTNVVGHHIGRIHVDGGSGAEIMFEHCFERLDEDLKARLVPDYLPLVGFSGERVLPVGKVTLPITLGEGDRFHTVNLTFSIVRANFKNNIIMGRPGIKALKGVVSTHHGIMKFPTPKGIASVSTAAEIVAALDRTKESRDKEDEVWMMNGDFTEQTIKVGARLSNKVKTDLKELLIRNIDVFALEEADMEGIPRDLVEHKLNIHPTAAPI</sequence>
<protein>
    <submittedName>
        <fullName evidence="1">Uncharacterized protein</fullName>
    </submittedName>
</protein>
<evidence type="ECO:0000313" key="1">
    <source>
        <dbReference type="EMBL" id="KAI3818503.1"/>
    </source>
</evidence>
<evidence type="ECO:0000313" key="2">
    <source>
        <dbReference type="Proteomes" id="UP001056120"/>
    </source>
</evidence>
<gene>
    <name evidence="1" type="ORF">L1987_12312</name>
</gene>
<reference evidence="1 2" key="2">
    <citation type="journal article" date="2022" name="Mol. Ecol. Resour.">
        <title>The genomes of chicory, endive, great burdock and yacon provide insights into Asteraceae paleo-polyploidization history and plant inulin production.</title>
        <authorList>
            <person name="Fan W."/>
            <person name="Wang S."/>
            <person name="Wang H."/>
            <person name="Wang A."/>
            <person name="Jiang F."/>
            <person name="Liu H."/>
            <person name="Zhao H."/>
            <person name="Xu D."/>
            <person name="Zhang Y."/>
        </authorList>
    </citation>
    <scope>NUCLEOTIDE SEQUENCE [LARGE SCALE GENOMIC DNA]</scope>
    <source>
        <strain evidence="2">cv. Yunnan</strain>
        <tissue evidence="1">Leaves</tissue>
    </source>
</reference>
<name>A0ACB9JEZ0_9ASTR</name>
<dbReference type="Proteomes" id="UP001056120">
    <property type="component" value="Linkage Group LG04"/>
</dbReference>
<proteinExistence type="predicted"/>
<dbReference type="EMBL" id="CM042021">
    <property type="protein sequence ID" value="KAI3818503.1"/>
    <property type="molecule type" value="Genomic_DNA"/>
</dbReference>
<organism evidence="1 2">
    <name type="scientific">Smallanthus sonchifolius</name>
    <dbReference type="NCBI Taxonomy" id="185202"/>
    <lineage>
        <taxon>Eukaryota</taxon>
        <taxon>Viridiplantae</taxon>
        <taxon>Streptophyta</taxon>
        <taxon>Embryophyta</taxon>
        <taxon>Tracheophyta</taxon>
        <taxon>Spermatophyta</taxon>
        <taxon>Magnoliopsida</taxon>
        <taxon>eudicotyledons</taxon>
        <taxon>Gunneridae</taxon>
        <taxon>Pentapetalae</taxon>
        <taxon>asterids</taxon>
        <taxon>campanulids</taxon>
        <taxon>Asterales</taxon>
        <taxon>Asteraceae</taxon>
        <taxon>Asteroideae</taxon>
        <taxon>Heliantheae alliance</taxon>
        <taxon>Millerieae</taxon>
        <taxon>Smallanthus</taxon>
    </lineage>
</organism>
<comment type="caution">
    <text evidence="1">The sequence shown here is derived from an EMBL/GenBank/DDBJ whole genome shotgun (WGS) entry which is preliminary data.</text>
</comment>